<dbReference type="Pfam" id="PF13458">
    <property type="entry name" value="Peripla_BP_6"/>
    <property type="match status" value="1"/>
</dbReference>
<organism evidence="5 6">
    <name type="scientific">Ottowia thiooxydans</name>
    <dbReference type="NCBI Taxonomy" id="219182"/>
    <lineage>
        <taxon>Bacteria</taxon>
        <taxon>Pseudomonadati</taxon>
        <taxon>Pseudomonadota</taxon>
        <taxon>Betaproteobacteria</taxon>
        <taxon>Burkholderiales</taxon>
        <taxon>Comamonadaceae</taxon>
        <taxon>Ottowia</taxon>
    </lineage>
</organism>
<sequence length="418" mass="45573">MQRRNFILNSAQAGAALMLPTLSPLAFGQTGPIKIGFMTPLTGVAASTGRELLDGWNMFWKQNGLKIGNRTVEILVEDDGSNPDTAMQKARRLHQQQGVHMLVGNVLANTGLAVAEYAKTANVPYLMPAVAADELTQRGRIPNVLRTGGFSASQITRPLADWARKRGYKRVVTLGQDYAFGHEQVGGFVQVFTEGGGSVAGQFWHPLNTPDLSTYLGQIKALNPDVVFSVQTGADSARILQQWSSYGFKDKIPLVTSQNVTDQSVIRTLNAAECEGIISSSHFAEGRDSPDTKGFVDNYEKAFKKLPGIFAAEGFTGAMWLAHALKKINGRSEDSPALISALSSETITGTPFGKSVKMDSYGNPVFDVYIRRVVKRPDGKLVNAVVETYPQVSQFWSYNPVEYLKQPAYSRAFQGIAK</sequence>
<evidence type="ECO:0000256" key="2">
    <source>
        <dbReference type="ARBA" id="ARBA00022729"/>
    </source>
</evidence>
<comment type="similarity">
    <text evidence="1">Belongs to the leucine-binding protein family.</text>
</comment>
<reference evidence="5 6" key="1">
    <citation type="submission" date="2024-06" db="EMBL/GenBank/DDBJ databases">
        <title>Sorghum-associated microbial communities from plants grown in Nebraska, USA.</title>
        <authorList>
            <person name="Schachtman D."/>
        </authorList>
    </citation>
    <scope>NUCLEOTIDE SEQUENCE [LARGE SCALE GENOMIC DNA]</scope>
    <source>
        <strain evidence="5 6">2709</strain>
    </source>
</reference>
<dbReference type="PANTHER" id="PTHR30483:SF6">
    <property type="entry name" value="PERIPLASMIC BINDING PROTEIN OF ABC TRANSPORTER FOR NATURAL AMINO ACIDS"/>
    <property type="match status" value="1"/>
</dbReference>
<dbReference type="Proteomes" id="UP001549320">
    <property type="component" value="Unassembled WGS sequence"/>
</dbReference>
<dbReference type="InterPro" id="IPR051010">
    <property type="entry name" value="BCAA_transport"/>
</dbReference>
<keyword evidence="2 3" id="KW-0732">Signal</keyword>
<name>A0ABV2Q6X3_9BURK</name>
<protein>
    <submittedName>
        <fullName evidence="5">Branched-chain amino acid transport system substrate-binding protein</fullName>
    </submittedName>
</protein>
<keyword evidence="6" id="KW-1185">Reference proteome</keyword>
<dbReference type="InterPro" id="IPR028082">
    <property type="entry name" value="Peripla_BP_I"/>
</dbReference>
<feature type="signal peptide" evidence="3">
    <location>
        <begin position="1"/>
        <end position="28"/>
    </location>
</feature>
<evidence type="ECO:0000256" key="1">
    <source>
        <dbReference type="ARBA" id="ARBA00010062"/>
    </source>
</evidence>
<dbReference type="CDD" id="cd06332">
    <property type="entry name" value="PBP1_aromatic_compounds-like"/>
    <property type="match status" value="1"/>
</dbReference>
<evidence type="ECO:0000256" key="3">
    <source>
        <dbReference type="SAM" id="SignalP"/>
    </source>
</evidence>
<feature type="domain" description="Leucine-binding protein" evidence="4">
    <location>
        <begin position="32"/>
        <end position="374"/>
    </location>
</feature>
<dbReference type="SUPFAM" id="SSF53822">
    <property type="entry name" value="Periplasmic binding protein-like I"/>
    <property type="match status" value="1"/>
</dbReference>
<proteinExistence type="inferred from homology"/>
<dbReference type="PANTHER" id="PTHR30483">
    <property type="entry name" value="LEUCINE-SPECIFIC-BINDING PROTEIN"/>
    <property type="match status" value="1"/>
</dbReference>
<feature type="chain" id="PRO_5045611114" evidence="3">
    <location>
        <begin position="29"/>
        <end position="418"/>
    </location>
</feature>
<dbReference type="Gene3D" id="3.40.50.2300">
    <property type="match status" value="2"/>
</dbReference>
<evidence type="ECO:0000313" key="6">
    <source>
        <dbReference type="Proteomes" id="UP001549320"/>
    </source>
</evidence>
<dbReference type="EMBL" id="JBEPSH010000003">
    <property type="protein sequence ID" value="MET4576781.1"/>
    <property type="molecule type" value="Genomic_DNA"/>
</dbReference>
<evidence type="ECO:0000259" key="4">
    <source>
        <dbReference type="Pfam" id="PF13458"/>
    </source>
</evidence>
<gene>
    <name evidence="5" type="ORF">ABIE13_001890</name>
</gene>
<evidence type="ECO:0000313" key="5">
    <source>
        <dbReference type="EMBL" id="MET4576781.1"/>
    </source>
</evidence>
<dbReference type="RefSeq" id="WP_354442843.1">
    <property type="nucleotide sequence ID" value="NZ_JBEPSH010000003.1"/>
</dbReference>
<comment type="caution">
    <text evidence="5">The sequence shown here is derived from an EMBL/GenBank/DDBJ whole genome shotgun (WGS) entry which is preliminary data.</text>
</comment>
<dbReference type="InterPro" id="IPR028081">
    <property type="entry name" value="Leu-bd"/>
</dbReference>
<accession>A0ABV2Q6X3</accession>